<reference evidence="1 2" key="1">
    <citation type="submission" date="2019-12" db="EMBL/GenBank/DDBJ databases">
        <title>Isolation and characterization of three novel carbon monoxide-oxidizing members of Halobacteria from salione crusts and soils.</title>
        <authorList>
            <person name="Myers M.R."/>
            <person name="King G.M."/>
        </authorList>
    </citation>
    <scope>NUCLEOTIDE SEQUENCE [LARGE SCALE GENOMIC DNA]</scope>
    <source>
        <strain evidence="1 2">WSA2</strain>
    </source>
</reference>
<name>A0A6B0SV60_9EURY</name>
<dbReference type="AlphaFoldDB" id="A0A6B0SV60"/>
<comment type="caution">
    <text evidence="1">The sequence shown here is derived from an EMBL/GenBank/DDBJ whole genome shotgun (WGS) entry which is preliminary data.</text>
</comment>
<dbReference type="Proteomes" id="UP000437065">
    <property type="component" value="Unassembled WGS sequence"/>
</dbReference>
<keyword evidence="2" id="KW-1185">Reference proteome</keyword>
<accession>A0A6B0SV60</accession>
<protein>
    <submittedName>
        <fullName evidence="1">Uncharacterized protein</fullName>
    </submittedName>
</protein>
<proteinExistence type="predicted"/>
<evidence type="ECO:0000313" key="1">
    <source>
        <dbReference type="EMBL" id="MXR40551.1"/>
    </source>
</evidence>
<gene>
    <name evidence="1" type="ORF">GRX01_04210</name>
</gene>
<dbReference type="RefSeq" id="WP_159663736.1">
    <property type="nucleotide sequence ID" value="NZ_WUUS01000002.1"/>
</dbReference>
<sequence>MKTLDQISLVSDDHRTNLTDGKLKIGPDYACIYVPELPAPVLPDGDLRGYTVVGSSSGTVQYTGEIVEISAYDTADRSRTTFRCTPAESSG</sequence>
<evidence type="ECO:0000313" key="2">
    <source>
        <dbReference type="Proteomes" id="UP000437065"/>
    </source>
</evidence>
<organism evidence="1 2">
    <name type="scientific">Halobaculum saliterrae</name>
    <dbReference type="NCBI Taxonomy" id="2073113"/>
    <lineage>
        <taxon>Archaea</taxon>
        <taxon>Methanobacteriati</taxon>
        <taxon>Methanobacteriota</taxon>
        <taxon>Stenosarchaea group</taxon>
        <taxon>Halobacteria</taxon>
        <taxon>Halobacteriales</taxon>
        <taxon>Haloferacaceae</taxon>
        <taxon>Halobaculum</taxon>
    </lineage>
</organism>
<dbReference type="EMBL" id="WUUS01000002">
    <property type="protein sequence ID" value="MXR40551.1"/>
    <property type="molecule type" value="Genomic_DNA"/>
</dbReference>